<name>A0ABN2AHN0_9ACTN</name>
<protein>
    <recommendedName>
        <fullName evidence="4">DUF5666 domain-containing protein</fullName>
    </recommendedName>
</protein>
<feature type="region of interest" description="Disordered" evidence="1">
    <location>
        <begin position="32"/>
        <end position="72"/>
    </location>
</feature>
<accession>A0ABN2AHN0</accession>
<proteinExistence type="predicted"/>
<feature type="compositionally biased region" description="Low complexity" evidence="1">
    <location>
        <begin position="32"/>
        <end position="58"/>
    </location>
</feature>
<keyword evidence="3" id="KW-1185">Reference proteome</keyword>
<dbReference type="EMBL" id="BAAANC010000001">
    <property type="protein sequence ID" value="GAA1518673.1"/>
    <property type="molecule type" value="Genomic_DNA"/>
</dbReference>
<evidence type="ECO:0008006" key="4">
    <source>
        <dbReference type="Google" id="ProtNLM"/>
    </source>
</evidence>
<evidence type="ECO:0000313" key="3">
    <source>
        <dbReference type="Proteomes" id="UP001500363"/>
    </source>
</evidence>
<comment type="caution">
    <text evidence="2">The sequence shown here is derived from an EMBL/GenBank/DDBJ whole genome shotgun (WGS) entry which is preliminary data.</text>
</comment>
<evidence type="ECO:0000256" key="1">
    <source>
        <dbReference type="SAM" id="MobiDB-lite"/>
    </source>
</evidence>
<evidence type="ECO:0000313" key="2">
    <source>
        <dbReference type="EMBL" id="GAA1518673.1"/>
    </source>
</evidence>
<dbReference type="Proteomes" id="UP001500363">
    <property type="component" value="Unassembled WGS sequence"/>
</dbReference>
<sequence length="182" mass="18617">MASFEKLSDKPWRIVGTVAAVVVTTAAGGVAWATTNADPSPSPSTNPSASPSAPADPAKPGGPGGLGRHGEFGLGMGALHGEFVVEKDGGGYQTVATQRGEVTAVSKDKLTVKSADGYSREYTLTEDTLVNAARDGIDDVKTGNQVTVSAVVANNVATATTVNDGTTRDAARDKWGFKRGPR</sequence>
<feature type="compositionally biased region" description="Gly residues" evidence="1">
    <location>
        <begin position="61"/>
        <end position="72"/>
    </location>
</feature>
<organism evidence="2 3">
    <name type="scientific">Kribbella lupini</name>
    <dbReference type="NCBI Taxonomy" id="291602"/>
    <lineage>
        <taxon>Bacteria</taxon>
        <taxon>Bacillati</taxon>
        <taxon>Actinomycetota</taxon>
        <taxon>Actinomycetes</taxon>
        <taxon>Propionibacteriales</taxon>
        <taxon>Kribbellaceae</taxon>
        <taxon>Kribbella</taxon>
    </lineage>
</organism>
<reference evidence="2 3" key="1">
    <citation type="journal article" date="2019" name="Int. J. Syst. Evol. Microbiol.">
        <title>The Global Catalogue of Microorganisms (GCM) 10K type strain sequencing project: providing services to taxonomists for standard genome sequencing and annotation.</title>
        <authorList>
            <consortium name="The Broad Institute Genomics Platform"/>
            <consortium name="The Broad Institute Genome Sequencing Center for Infectious Disease"/>
            <person name="Wu L."/>
            <person name="Ma J."/>
        </authorList>
    </citation>
    <scope>NUCLEOTIDE SEQUENCE [LARGE SCALE GENOMIC DNA]</scope>
    <source>
        <strain evidence="2 3">JCM 14303</strain>
    </source>
</reference>
<dbReference type="RefSeq" id="WP_344171918.1">
    <property type="nucleotide sequence ID" value="NZ_BAAANC010000001.1"/>
</dbReference>
<gene>
    <name evidence="2" type="ORF">GCM10009741_18130</name>
</gene>